<keyword evidence="9" id="KW-0282">Flagellum</keyword>
<keyword evidence="3" id="KW-0678">Repressor</keyword>
<feature type="domain" description="Anti-sigma-28 factor FlgM C-terminal" evidence="8">
    <location>
        <begin position="34"/>
        <end position="83"/>
    </location>
</feature>
<name>A0A2M9F0Q3_9BACL</name>
<dbReference type="OrthoDB" id="2991036at2"/>
<keyword evidence="6" id="KW-0804">Transcription</keyword>
<evidence type="ECO:0000256" key="5">
    <source>
        <dbReference type="ARBA" id="ARBA00023015"/>
    </source>
</evidence>
<dbReference type="InterPro" id="IPR035890">
    <property type="entry name" value="Anti-sigma-28_factor_FlgM_sf"/>
</dbReference>
<keyword evidence="9" id="KW-0966">Cell projection</keyword>
<dbReference type="EMBL" id="PCGR01000002">
    <property type="protein sequence ID" value="PJK17030.1"/>
    <property type="molecule type" value="Genomic_DNA"/>
</dbReference>
<dbReference type="Pfam" id="PF04316">
    <property type="entry name" value="FlgM"/>
    <property type="match status" value="1"/>
</dbReference>
<evidence type="ECO:0000256" key="1">
    <source>
        <dbReference type="ARBA" id="ARBA00005322"/>
    </source>
</evidence>
<keyword evidence="4" id="KW-1005">Bacterial flagellum biogenesis</keyword>
<proteinExistence type="inferred from homology"/>
<comment type="similarity">
    <text evidence="1">Belongs to the FlgM family.</text>
</comment>
<dbReference type="InterPro" id="IPR007412">
    <property type="entry name" value="FlgM"/>
</dbReference>
<reference evidence="9 10" key="1">
    <citation type="submission" date="2017-10" db="EMBL/GenBank/DDBJ databases">
        <title>Draft genome of Chryseomicrobium casticus sp. nov.</title>
        <authorList>
            <person name="Chakraborty R."/>
            <person name="Saha T."/>
        </authorList>
    </citation>
    <scope>NUCLEOTIDE SEQUENCE [LARGE SCALE GENOMIC DNA]</scope>
    <source>
        <strain evidence="9 10">ET03</strain>
    </source>
</reference>
<evidence type="ECO:0000259" key="8">
    <source>
        <dbReference type="Pfam" id="PF04316"/>
    </source>
</evidence>
<evidence type="ECO:0000256" key="3">
    <source>
        <dbReference type="ARBA" id="ARBA00022491"/>
    </source>
</evidence>
<dbReference type="SUPFAM" id="SSF101498">
    <property type="entry name" value="Anti-sigma factor FlgM"/>
    <property type="match status" value="1"/>
</dbReference>
<dbReference type="GO" id="GO:0044781">
    <property type="term" value="P:bacterial-type flagellum organization"/>
    <property type="evidence" value="ECO:0007669"/>
    <property type="project" value="UniProtKB-KW"/>
</dbReference>
<keyword evidence="10" id="KW-1185">Reference proteome</keyword>
<gene>
    <name evidence="9" type="primary">flgM</name>
    <name evidence="9" type="ORF">CQS04_07695</name>
</gene>
<comment type="caution">
    <text evidence="9">The sequence shown here is derived from an EMBL/GenBank/DDBJ whole genome shotgun (WGS) entry which is preliminary data.</text>
</comment>
<dbReference type="Proteomes" id="UP000228680">
    <property type="component" value="Unassembled WGS sequence"/>
</dbReference>
<keyword evidence="5" id="KW-0805">Transcription regulation</keyword>
<feature type="region of interest" description="Disordered" evidence="7">
    <location>
        <begin position="1"/>
        <end position="34"/>
    </location>
</feature>
<dbReference type="RefSeq" id="WP_100353576.1">
    <property type="nucleotide sequence ID" value="NZ_PCGR01000002.1"/>
</dbReference>
<dbReference type="InterPro" id="IPR031316">
    <property type="entry name" value="FlgM_C"/>
</dbReference>
<dbReference type="AlphaFoldDB" id="A0A2M9F0Q3"/>
<feature type="compositionally biased region" description="Polar residues" evidence="7">
    <location>
        <begin position="1"/>
        <end position="11"/>
    </location>
</feature>
<dbReference type="NCBIfam" id="TIGR03824">
    <property type="entry name" value="FlgM_jcvi"/>
    <property type="match status" value="1"/>
</dbReference>
<sequence length="94" mass="10530">MNVDKTGNSPHVHTYPKTVKVQQVKPATPGSSEDHVQISSQAQELYNKSAKDAIRQEKVQALKHQIETGTFQVDSKRIAQDLTNFWLGKQGDNQ</sequence>
<protein>
    <recommendedName>
        <fullName evidence="2">Negative regulator of flagellin synthesis</fullName>
    </recommendedName>
</protein>
<evidence type="ECO:0000256" key="7">
    <source>
        <dbReference type="SAM" id="MobiDB-lite"/>
    </source>
</evidence>
<evidence type="ECO:0000313" key="10">
    <source>
        <dbReference type="Proteomes" id="UP000228680"/>
    </source>
</evidence>
<accession>A0A2M9F0Q3</accession>
<evidence type="ECO:0000256" key="6">
    <source>
        <dbReference type="ARBA" id="ARBA00023163"/>
    </source>
</evidence>
<organism evidence="9 10">
    <name type="scientific">Chryseomicrobium excrementi</name>
    <dbReference type="NCBI Taxonomy" id="2041346"/>
    <lineage>
        <taxon>Bacteria</taxon>
        <taxon>Bacillati</taxon>
        <taxon>Bacillota</taxon>
        <taxon>Bacilli</taxon>
        <taxon>Bacillales</taxon>
        <taxon>Caryophanaceae</taxon>
        <taxon>Chryseomicrobium</taxon>
    </lineage>
</organism>
<keyword evidence="9" id="KW-0969">Cilium</keyword>
<evidence type="ECO:0000313" key="9">
    <source>
        <dbReference type="EMBL" id="PJK17030.1"/>
    </source>
</evidence>
<evidence type="ECO:0000256" key="4">
    <source>
        <dbReference type="ARBA" id="ARBA00022795"/>
    </source>
</evidence>
<evidence type="ECO:0000256" key="2">
    <source>
        <dbReference type="ARBA" id="ARBA00017823"/>
    </source>
</evidence>
<dbReference type="GO" id="GO:0045892">
    <property type="term" value="P:negative regulation of DNA-templated transcription"/>
    <property type="evidence" value="ECO:0007669"/>
    <property type="project" value="InterPro"/>
</dbReference>